<dbReference type="SUPFAM" id="SSF49299">
    <property type="entry name" value="PKD domain"/>
    <property type="match status" value="6"/>
</dbReference>
<proteinExistence type="predicted"/>
<dbReference type="PROSITE" id="PS51257">
    <property type="entry name" value="PROKAR_LIPOPROTEIN"/>
    <property type="match status" value="1"/>
</dbReference>
<evidence type="ECO:0000259" key="8">
    <source>
        <dbReference type="PROSITE" id="PS50093"/>
    </source>
</evidence>
<evidence type="ECO:0000256" key="7">
    <source>
        <dbReference type="SAM" id="SignalP"/>
    </source>
</evidence>
<dbReference type="SMART" id="SM00089">
    <property type="entry name" value="PKD"/>
    <property type="match status" value="6"/>
</dbReference>
<protein>
    <submittedName>
        <fullName evidence="10">PKD domain-containing protein</fullName>
    </submittedName>
</protein>
<accession>A0ABV8PYY1</accession>
<feature type="region of interest" description="Disordered" evidence="6">
    <location>
        <begin position="26"/>
        <end position="80"/>
    </location>
</feature>
<dbReference type="Pfam" id="PF00801">
    <property type="entry name" value="PKD"/>
    <property type="match status" value="1"/>
</dbReference>
<dbReference type="CDD" id="cd00146">
    <property type="entry name" value="PKD"/>
    <property type="match status" value="1"/>
</dbReference>
<evidence type="ECO:0000256" key="3">
    <source>
        <dbReference type="ARBA" id="ARBA00022737"/>
    </source>
</evidence>
<evidence type="ECO:0000256" key="6">
    <source>
        <dbReference type="SAM" id="MobiDB-lite"/>
    </source>
</evidence>
<keyword evidence="7" id="KW-0732">Signal</keyword>
<feature type="compositionally biased region" description="Low complexity" evidence="6">
    <location>
        <begin position="58"/>
        <end position="71"/>
    </location>
</feature>
<dbReference type="EMBL" id="JBHSDC010000022">
    <property type="protein sequence ID" value="MFC4232485.1"/>
    <property type="molecule type" value="Genomic_DNA"/>
</dbReference>
<evidence type="ECO:0000256" key="4">
    <source>
        <dbReference type="ARBA" id="ARBA00022989"/>
    </source>
</evidence>
<evidence type="ECO:0000259" key="9">
    <source>
        <dbReference type="PROSITE" id="PS50835"/>
    </source>
</evidence>
<keyword evidence="3" id="KW-0677">Repeat</keyword>
<evidence type="ECO:0000256" key="5">
    <source>
        <dbReference type="ARBA" id="ARBA00023136"/>
    </source>
</evidence>
<dbReference type="Pfam" id="PF18911">
    <property type="entry name" value="PKD_4"/>
    <property type="match status" value="5"/>
</dbReference>
<dbReference type="PROSITE" id="PS50093">
    <property type="entry name" value="PKD"/>
    <property type="match status" value="6"/>
</dbReference>
<feature type="domain" description="PKD" evidence="8">
    <location>
        <begin position="287"/>
        <end position="353"/>
    </location>
</feature>
<name>A0ABV8PYY1_9BACT</name>
<dbReference type="InterPro" id="IPR035986">
    <property type="entry name" value="PKD_dom_sf"/>
</dbReference>
<organism evidence="10 11">
    <name type="scientific">Parasediminibacterium paludis</name>
    <dbReference type="NCBI Taxonomy" id="908966"/>
    <lineage>
        <taxon>Bacteria</taxon>
        <taxon>Pseudomonadati</taxon>
        <taxon>Bacteroidota</taxon>
        <taxon>Chitinophagia</taxon>
        <taxon>Chitinophagales</taxon>
        <taxon>Chitinophagaceae</taxon>
        <taxon>Parasediminibacterium</taxon>
    </lineage>
</organism>
<keyword evidence="4" id="KW-1133">Transmembrane helix</keyword>
<evidence type="ECO:0000313" key="10">
    <source>
        <dbReference type="EMBL" id="MFC4232485.1"/>
    </source>
</evidence>
<feature type="region of interest" description="Disordered" evidence="6">
    <location>
        <begin position="256"/>
        <end position="280"/>
    </location>
</feature>
<evidence type="ECO:0000256" key="2">
    <source>
        <dbReference type="ARBA" id="ARBA00022692"/>
    </source>
</evidence>
<evidence type="ECO:0000313" key="11">
    <source>
        <dbReference type="Proteomes" id="UP001595906"/>
    </source>
</evidence>
<dbReference type="InterPro" id="IPR007110">
    <property type="entry name" value="Ig-like_dom"/>
</dbReference>
<keyword evidence="5" id="KW-0472">Membrane</keyword>
<dbReference type="PANTHER" id="PTHR46730:SF1">
    <property type="entry name" value="PLAT DOMAIN-CONTAINING PROTEIN"/>
    <property type="match status" value="1"/>
</dbReference>
<feature type="domain" description="PKD" evidence="8">
    <location>
        <begin position="87"/>
        <end position="150"/>
    </location>
</feature>
<dbReference type="RefSeq" id="WP_379014358.1">
    <property type="nucleotide sequence ID" value="NZ_JBHSDC010000022.1"/>
</dbReference>
<feature type="domain" description="PKD" evidence="8">
    <location>
        <begin position="181"/>
        <end position="260"/>
    </location>
</feature>
<gene>
    <name evidence="10" type="ORF">ACFOW1_11315</name>
</gene>
<reference evidence="11" key="1">
    <citation type="journal article" date="2019" name="Int. J. Syst. Evol. Microbiol.">
        <title>The Global Catalogue of Microorganisms (GCM) 10K type strain sequencing project: providing services to taxonomists for standard genome sequencing and annotation.</title>
        <authorList>
            <consortium name="The Broad Institute Genomics Platform"/>
            <consortium name="The Broad Institute Genome Sequencing Center for Infectious Disease"/>
            <person name="Wu L."/>
            <person name="Ma J."/>
        </authorList>
    </citation>
    <scope>NUCLEOTIDE SEQUENCE [LARGE SCALE GENOMIC DNA]</scope>
    <source>
        <strain evidence="11">CECT 8010</strain>
    </source>
</reference>
<feature type="domain" description="PKD" evidence="8">
    <location>
        <begin position="465"/>
        <end position="529"/>
    </location>
</feature>
<feature type="domain" description="PKD" evidence="8">
    <location>
        <begin position="374"/>
        <end position="457"/>
    </location>
</feature>
<dbReference type="InterPro" id="IPR013783">
    <property type="entry name" value="Ig-like_fold"/>
</dbReference>
<keyword evidence="2" id="KW-0812">Transmembrane</keyword>
<keyword evidence="11" id="KW-1185">Reference proteome</keyword>
<dbReference type="PANTHER" id="PTHR46730">
    <property type="entry name" value="POLYCYSTIN-1"/>
    <property type="match status" value="1"/>
</dbReference>
<feature type="chain" id="PRO_5045180583" evidence="7">
    <location>
        <begin position="17"/>
        <end position="636"/>
    </location>
</feature>
<comment type="subcellular location">
    <subcellularLocation>
        <location evidence="1">Membrane</location>
        <topology evidence="1">Multi-pass membrane protein</topology>
    </subcellularLocation>
</comment>
<dbReference type="InterPro" id="IPR000601">
    <property type="entry name" value="PKD_dom"/>
</dbReference>
<evidence type="ECO:0000256" key="1">
    <source>
        <dbReference type="ARBA" id="ARBA00004141"/>
    </source>
</evidence>
<comment type="caution">
    <text evidence="10">The sequence shown here is derived from an EMBL/GenBank/DDBJ whole genome shotgun (WGS) entry which is preliminary data.</text>
</comment>
<dbReference type="Proteomes" id="UP001595906">
    <property type="component" value="Unassembled WGS sequence"/>
</dbReference>
<dbReference type="InterPro" id="IPR022409">
    <property type="entry name" value="PKD/Chitinase_dom"/>
</dbReference>
<dbReference type="PROSITE" id="PS50835">
    <property type="entry name" value="IG_LIKE"/>
    <property type="match status" value="1"/>
</dbReference>
<dbReference type="Gene3D" id="2.60.40.10">
    <property type="entry name" value="Immunoglobulins"/>
    <property type="match status" value="6"/>
</dbReference>
<feature type="domain" description="Ig-like" evidence="9">
    <location>
        <begin position="64"/>
        <end position="197"/>
    </location>
</feature>
<sequence length="636" mass="64137">MKTKFFIVAYIALALAACVKVIDNSTSSTSSGSGSSTGSGGGTSNPSNPAPTPGPTPGTGTTTPTTPTTPGGQTGSGGTSSGSIGTITINYSSTAPCAPSNEVFTFTCVAAGAPAGSSYAWYYGDGKAGTGVTSTNTYTNAGTYTVLVKVIYNNQILGQSTLNITALGQTTTPTASFTAVAGATTNTVVFTSTSTLSYGTIKLYSWDYGDGTTGSGSVSQHTYTQTSVAQTFTVTHTVSSAITGCTATKTQTITIPAASSSGGGTTTPPPGGTSGSGGTSSGSIGNITIAYTTTAPCAPSNEIFTFNVIAPGAPSGSTYEWFFGDGNSGSGLSTTNTYNTAGSYTVLVKVKNNNQILGQSTMAVTAVGQGVTPVASFYAQQTNATTTGNYYTFNSTSSLAKGAITSYVWDYGDGSNGTGSFSTHTYVQTSTAQTFTVKLTITSSAGCVSSSSQVVTVPAGYSISGGFTYTSTSPCKPSSEVFTFTGPTNGVPAGAIYTWDFGDGIGGTGNPINKSYTFPNSYNVTLTITLNNSQLYKVLQPVTSFGQDVTPTASISVQQSNAAGSAWAFNSTSTVSHGTITSYAWDYGDGTTGANAFNIHTYTQTTTAKTYTVKLTATSNANCSASATTTVVVPAK</sequence>
<feature type="domain" description="PKD" evidence="8">
    <location>
        <begin position="550"/>
        <end position="636"/>
    </location>
</feature>
<feature type="signal peptide" evidence="7">
    <location>
        <begin position="1"/>
        <end position="16"/>
    </location>
</feature>